<feature type="transmembrane region" description="Helical" evidence="5">
    <location>
        <begin position="368"/>
        <end position="386"/>
    </location>
</feature>
<dbReference type="Proteomes" id="UP000005439">
    <property type="component" value="Chromosome"/>
</dbReference>
<dbReference type="KEGG" id="sap:Sulac_0952"/>
<keyword evidence="2 5" id="KW-0812">Transmembrane</keyword>
<evidence type="ECO:0000256" key="5">
    <source>
        <dbReference type="SAM" id="Phobius"/>
    </source>
</evidence>
<feature type="transmembrane region" description="Helical" evidence="5">
    <location>
        <begin position="477"/>
        <end position="495"/>
    </location>
</feature>
<dbReference type="PANTHER" id="PTHR47547:SF1">
    <property type="entry name" value="ASPARTATE-PROTON SYMPORTER"/>
    <property type="match status" value="1"/>
</dbReference>
<evidence type="ECO:0000256" key="1">
    <source>
        <dbReference type="ARBA" id="ARBA00004141"/>
    </source>
</evidence>
<dbReference type="Pfam" id="PF13520">
    <property type="entry name" value="AA_permease_2"/>
    <property type="match status" value="1"/>
</dbReference>
<sequence length="505" mass="54336">MSHLKRALSLTDLLILGIAGAVGTGVLFSTAGMTAVAGPGVVVAWLIGAVMYLFVGLTYVELGQIYPEAGGPSRYSLYTHGRMTNLINAFSDLIWYLFIPPIEALATVEGLNYFWPQLINSQGNPTTLGALLGVVLMILFLPFNYFGIRAFSRATNLLGLIKILLYALTAIGFISFARFENFTHYGGLTPFGFQGIWAAIPLGMFAFGGIRVIPDYAEETKDTRSLARSIIWVVLGQTVVYLLFAVGFLTGLNWHAVKTAPGQWQNVDKMPGNPFLTLAHANHGGWLIPLTIAIAVIGPFVTGYIYQGAGSRVLLAMSRSGLVAQRLGHINQDYQIPAWSLGVFTAVGAIVAYLTAPLPSIYNLISDAVVAGYIGFAVNPVVMWALRADGRPGRLAGGKWIAAVAFAASSLIVYWSGWPAVPYAVIILAVAALLFGLLYRVGQGFGQALWYIGYIAFLTIMTYIGGVGAKSWVNSDWGSLIVVVVSLVLFLPWGIRSRHATLAAE</sequence>
<evidence type="ECO:0000256" key="3">
    <source>
        <dbReference type="ARBA" id="ARBA00022989"/>
    </source>
</evidence>
<dbReference type="InterPro" id="IPR052962">
    <property type="entry name" value="AA_Transporter_AGT"/>
</dbReference>
<organism evidence="6 7">
    <name type="scientific">Sulfobacillus acidophilus (strain ATCC 700253 / DSM 10332 / NAL)</name>
    <dbReference type="NCBI Taxonomy" id="679936"/>
    <lineage>
        <taxon>Bacteria</taxon>
        <taxon>Bacillati</taxon>
        <taxon>Bacillota</taxon>
        <taxon>Clostridia</taxon>
        <taxon>Eubacteriales</taxon>
        <taxon>Clostridiales Family XVII. Incertae Sedis</taxon>
        <taxon>Sulfobacillus</taxon>
    </lineage>
</organism>
<feature type="transmembrane region" description="Helical" evidence="5">
    <location>
        <begin position="230"/>
        <end position="252"/>
    </location>
</feature>
<feature type="transmembrane region" description="Helical" evidence="5">
    <location>
        <begin position="398"/>
        <end position="415"/>
    </location>
</feature>
<reference evidence="7" key="1">
    <citation type="submission" date="2011-12" db="EMBL/GenBank/DDBJ databases">
        <title>The complete genome of chromosome of Sulfobacillus acidophilus DSM 10332.</title>
        <authorList>
            <person name="Lucas S."/>
            <person name="Han J."/>
            <person name="Lapidus A."/>
            <person name="Bruce D."/>
            <person name="Goodwin L."/>
            <person name="Pitluck S."/>
            <person name="Peters L."/>
            <person name="Kyrpides N."/>
            <person name="Mavromatis K."/>
            <person name="Ivanova N."/>
            <person name="Mikhailova N."/>
            <person name="Chertkov O."/>
            <person name="Saunders E."/>
            <person name="Detter J.C."/>
            <person name="Tapia R."/>
            <person name="Han C."/>
            <person name="Land M."/>
            <person name="Hauser L."/>
            <person name="Markowitz V."/>
            <person name="Cheng J.-F."/>
            <person name="Hugenholtz P."/>
            <person name="Woyke T."/>
            <person name="Wu D."/>
            <person name="Pukall R."/>
            <person name="Gehrich-Schroeter G."/>
            <person name="Schneider S."/>
            <person name="Klenk H.-P."/>
            <person name="Eisen J.A."/>
        </authorList>
    </citation>
    <scope>NUCLEOTIDE SEQUENCE [LARGE SCALE GENOMIC DNA]</scope>
    <source>
        <strain evidence="7">ATCC 700253 / DSM 10332 / NAL</strain>
    </source>
</reference>
<evidence type="ECO:0000313" key="7">
    <source>
        <dbReference type="Proteomes" id="UP000005439"/>
    </source>
</evidence>
<dbReference type="STRING" id="679936.Sulac_0952"/>
<dbReference type="PIRSF" id="PIRSF006060">
    <property type="entry name" value="AA_transporter"/>
    <property type="match status" value="1"/>
</dbReference>
<dbReference type="GO" id="GO:0022857">
    <property type="term" value="F:transmembrane transporter activity"/>
    <property type="evidence" value="ECO:0007669"/>
    <property type="project" value="InterPro"/>
</dbReference>
<dbReference type="PANTHER" id="PTHR47547">
    <property type="match status" value="1"/>
</dbReference>
<dbReference type="HOGENOM" id="CLU_007946_16_0_9"/>
<dbReference type="AlphaFoldDB" id="G8TSS7"/>
<keyword evidence="7" id="KW-1185">Reference proteome</keyword>
<dbReference type="Gene3D" id="1.20.1740.10">
    <property type="entry name" value="Amino acid/polyamine transporter I"/>
    <property type="match status" value="1"/>
</dbReference>
<evidence type="ECO:0000313" key="6">
    <source>
        <dbReference type="EMBL" id="AEW04454.1"/>
    </source>
</evidence>
<feature type="transmembrane region" description="Helical" evidence="5">
    <location>
        <begin position="336"/>
        <end position="356"/>
    </location>
</feature>
<protein>
    <submittedName>
        <fullName evidence="6">Amino acid/polyamine/organocation transporter, APC superfamily</fullName>
    </submittedName>
</protein>
<feature type="transmembrane region" description="Helical" evidence="5">
    <location>
        <begin position="448"/>
        <end position="465"/>
    </location>
</feature>
<dbReference type="GO" id="GO:0016020">
    <property type="term" value="C:membrane"/>
    <property type="evidence" value="ECO:0007669"/>
    <property type="project" value="UniProtKB-SubCell"/>
</dbReference>
<dbReference type="InterPro" id="IPR002293">
    <property type="entry name" value="AA/rel_permease1"/>
</dbReference>
<evidence type="ECO:0000256" key="4">
    <source>
        <dbReference type="ARBA" id="ARBA00023136"/>
    </source>
</evidence>
<feature type="transmembrane region" description="Helical" evidence="5">
    <location>
        <begin position="93"/>
        <end position="115"/>
    </location>
</feature>
<evidence type="ECO:0000256" key="2">
    <source>
        <dbReference type="ARBA" id="ARBA00022692"/>
    </source>
</evidence>
<dbReference type="EMBL" id="CP003179">
    <property type="protein sequence ID" value="AEW04454.1"/>
    <property type="molecule type" value="Genomic_DNA"/>
</dbReference>
<reference evidence="6 7" key="2">
    <citation type="journal article" date="2012" name="Stand. Genomic Sci.">
        <title>Complete genome sequence of the moderately thermophilic mineral-sulfide-oxidizing firmicute Sulfobacillus acidophilus type strain (NAL(T)).</title>
        <authorList>
            <person name="Anderson I."/>
            <person name="Chertkov O."/>
            <person name="Chen A."/>
            <person name="Saunders E."/>
            <person name="Lapidus A."/>
            <person name="Nolan M."/>
            <person name="Lucas S."/>
            <person name="Hammon N."/>
            <person name="Deshpande S."/>
            <person name="Cheng J.F."/>
            <person name="Han C."/>
            <person name="Tapia R."/>
            <person name="Goodwin L.A."/>
            <person name="Pitluck S."/>
            <person name="Liolios K."/>
            <person name="Pagani I."/>
            <person name="Ivanova N."/>
            <person name="Mikhailova N."/>
            <person name="Pati A."/>
            <person name="Palaniappan K."/>
            <person name="Land M."/>
            <person name="Pan C."/>
            <person name="Rohde M."/>
            <person name="Pukall R."/>
            <person name="Goker M."/>
            <person name="Detter J.C."/>
            <person name="Woyke T."/>
            <person name="Bristow J."/>
            <person name="Eisen J.A."/>
            <person name="Markowitz V."/>
            <person name="Hugenholtz P."/>
            <person name="Kyrpides N.C."/>
            <person name="Klenk H.P."/>
            <person name="Mavromatis K."/>
        </authorList>
    </citation>
    <scope>NUCLEOTIDE SEQUENCE [LARGE SCALE GENOMIC DNA]</scope>
    <source>
        <strain evidence="7">ATCC 700253 / DSM 10332 / NAL</strain>
    </source>
</reference>
<feature type="transmembrane region" description="Helical" evidence="5">
    <location>
        <begin position="160"/>
        <end position="179"/>
    </location>
</feature>
<keyword evidence="3 5" id="KW-1133">Transmembrane helix</keyword>
<comment type="subcellular location">
    <subcellularLocation>
        <location evidence="1">Membrane</location>
        <topology evidence="1">Multi-pass membrane protein</topology>
    </subcellularLocation>
</comment>
<gene>
    <name evidence="6" type="ordered locus">Sulac_0952</name>
</gene>
<name>G8TSS7_SULAD</name>
<feature type="transmembrane region" description="Helical" evidence="5">
    <location>
        <begin position="42"/>
        <end position="60"/>
    </location>
</feature>
<keyword evidence="4 5" id="KW-0472">Membrane</keyword>
<dbReference type="PATRIC" id="fig|679936.5.peg.1007"/>
<feature type="transmembrane region" description="Helical" evidence="5">
    <location>
        <begin position="286"/>
        <end position="306"/>
    </location>
</feature>
<feature type="transmembrane region" description="Helical" evidence="5">
    <location>
        <begin position="421"/>
        <end position="441"/>
    </location>
</feature>
<feature type="transmembrane region" description="Helical" evidence="5">
    <location>
        <begin position="191"/>
        <end position="210"/>
    </location>
</feature>
<feature type="transmembrane region" description="Helical" evidence="5">
    <location>
        <begin position="12"/>
        <end position="36"/>
    </location>
</feature>
<proteinExistence type="predicted"/>
<feature type="transmembrane region" description="Helical" evidence="5">
    <location>
        <begin position="127"/>
        <end position="148"/>
    </location>
</feature>
<accession>G8TSS7</accession>